<keyword evidence="2" id="KW-0418">Kinase</keyword>
<dbReference type="InterPro" id="IPR013230">
    <property type="entry name" value="Peptidase_M15A_C"/>
</dbReference>
<dbReference type="GO" id="GO:0004674">
    <property type="term" value="F:protein serine/threonine kinase activity"/>
    <property type="evidence" value="ECO:0007669"/>
    <property type="project" value="UniProtKB-KW"/>
</dbReference>
<protein>
    <submittedName>
        <fullName evidence="2">Serine/threonine protein kinase</fullName>
    </submittedName>
</protein>
<dbReference type="EMBL" id="MDLC01000012">
    <property type="protein sequence ID" value="ODS24197.1"/>
    <property type="molecule type" value="Genomic_DNA"/>
</dbReference>
<dbReference type="Proteomes" id="UP000242502">
    <property type="component" value="Unassembled WGS sequence"/>
</dbReference>
<dbReference type="InterPro" id="IPR009045">
    <property type="entry name" value="Zn_M74/Hedgehog-like"/>
</dbReference>
<keyword evidence="2" id="KW-0808">Transferase</keyword>
<evidence type="ECO:0000259" key="1">
    <source>
        <dbReference type="Pfam" id="PF08291"/>
    </source>
</evidence>
<comment type="caution">
    <text evidence="2">The sequence shown here is derived from an EMBL/GenBank/DDBJ whole genome shotgun (WGS) entry which is preliminary data.</text>
</comment>
<proteinExistence type="predicted"/>
<evidence type="ECO:0000313" key="3">
    <source>
        <dbReference type="Proteomes" id="UP000242502"/>
    </source>
</evidence>
<evidence type="ECO:0000313" key="2">
    <source>
        <dbReference type="EMBL" id="ODS24197.1"/>
    </source>
</evidence>
<dbReference type="AlphaFoldDB" id="A0A1D2QRJ5"/>
<reference evidence="2 3" key="1">
    <citation type="journal article" date="2016" name="Appl. Environ. Microbiol.">
        <title>Lack of Overt Genome Reduction in the Bryostatin-Producing Bryozoan Symbiont "Candidatus Endobugula sertula".</title>
        <authorList>
            <person name="Miller I.J."/>
            <person name="Vanee N."/>
            <person name="Fong S.S."/>
            <person name="Lim-Fong G.E."/>
            <person name="Kwan J.C."/>
        </authorList>
    </citation>
    <scope>NUCLEOTIDE SEQUENCE [LARGE SCALE GENOMIC DNA]</scope>
    <source>
        <strain evidence="2">AB1-4</strain>
    </source>
</reference>
<dbReference type="SUPFAM" id="SSF55166">
    <property type="entry name" value="Hedgehog/DD-peptidase"/>
    <property type="match status" value="1"/>
</dbReference>
<dbReference type="Gene3D" id="3.30.1380.10">
    <property type="match status" value="1"/>
</dbReference>
<dbReference type="STRING" id="62101.AB835_04775"/>
<keyword evidence="2" id="KW-0723">Serine/threonine-protein kinase</keyword>
<organism evidence="2 3">
    <name type="scientific">Candidatus Endobugula sertula</name>
    <name type="common">Bugula neritina bacterial symbiont</name>
    <dbReference type="NCBI Taxonomy" id="62101"/>
    <lineage>
        <taxon>Bacteria</taxon>
        <taxon>Pseudomonadati</taxon>
        <taxon>Pseudomonadota</taxon>
        <taxon>Gammaproteobacteria</taxon>
        <taxon>Cellvibrionales</taxon>
        <taxon>Cellvibrionaceae</taxon>
        <taxon>Candidatus Endobugula</taxon>
    </lineage>
</organism>
<feature type="domain" description="Peptidase M15A C-terminal" evidence="1">
    <location>
        <begin position="9"/>
        <end position="110"/>
    </location>
</feature>
<gene>
    <name evidence="2" type="ORF">AB835_04775</name>
</gene>
<sequence>MTKQHISRYFKREEFACGCGCGFAAVDMQLLMLLEKVRVHFDKPVTITSACRCYEHNRAVGGSVKSKHRLGIAADIQVKDTPPSEVYCYIDSCYPNTLGLGSYNSFTHVDVREKRARWSGK</sequence>
<accession>A0A1D2QRJ5</accession>
<name>A0A1D2QRJ5_9GAMM</name>
<dbReference type="Pfam" id="PF08291">
    <property type="entry name" value="Peptidase_M15_3"/>
    <property type="match status" value="1"/>
</dbReference>